<dbReference type="Proteomes" id="UP000054047">
    <property type="component" value="Unassembled WGS sequence"/>
</dbReference>
<feature type="coiled-coil region" evidence="1">
    <location>
        <begin position="38"/>
        <end position="93"/>
    </location>
</feature>
<proteinExistence type="predicted"/>
<keyword evidence="3" id="KW-1185">Reference proteome</keyword>
<feature type="non-terminal residue" evidence="2">
    <location>
        <position position="94"/>
    </location>
</feature>
<name>A0A0C2CLF4_9BILA</name>
<sequence>MTIILSGRRYLAAGDLSVNDLVVFKCSSICIRSESASLVESDDRVRELSKENVTLKEQVFLVQEKVRELQVEIAAKNSEISAAKRGIEELNRNA</sequence>
<evidence type="ECO:0000313" key="2">
    <source>
        <dbReference type="EMBL" id="KIH50632.1"/>
    </source>
</evidence>
<evidence type="ECO:0000256" key="1">
    <source>
        <dbReference type="SAM" id="Coils"/>
    </source>
</evidence>
<organism evidence="2 3">
    <name type="scientific">Ancylostoma duodenale</name>
    <dbReference type="NCBI Taxonomy" id="51022"/>
    <lineage>
        <taxon>Eukaryota</taxon>
        <taxon>Metazoa</taxon>
        <taxon>Ecdysozoa</taxon>
        <taxon>Nematoda</taxon>
        <taxon>Chromadorea</taxon>
        <taxon>Rhabditida</taxon>
        <taxon>Rhabditina</taxon>
        <taxon>Rhabditomorpha</taxon>
        <taxon>Strongyloidea</taxon>
        <taxon>Ancylostomatidae</taxon>
        <taxon>Ancylostomatinae</taxon>
        <taxon>Ancylostoma</taxon>
    </lineage>
</organism>
<dbReference type="EMBL" id="KN749139">
    <property type="protein sequence ID" value="KIH50632.1"/>
    <property type="molecule type" value="Genomic_DNA"/>
</dbReference>
<keyword evidence="1" id="KW-0175">Coiled coil</keyword>
<dbReference type="AlphaFoldDB" id="A0A0C2CLF4"/>
<accession>A0A0C2CLF4</accession>
<gene>
    <name evidence="2" type="ORF">ANCDUO_19287</name>
</gene>
<protein>
    <submittedName>
        <fullName evidence="2">Uncharacterized protein</fullName>
    </submittedName>
</protein>
<reference evidence="2 3" key="1">
    <citation type="submission" date="2013-12" db="EMBL/GenBank/DDBJ databases">
        <title>Draft genome of the parsitic nematode Ancylostoma duodenale.</title>
        <authorList>
            <person name="Mitreva M."/>
        </authorList>
    </citation>
    <scope>NUCLEOTIDE SEQUENCE [LARGE SCALE GENOMIC DNA]</scope>
    <source>
        <strain evidence="2 3">Zhejiang</strain>
    </source>
</reference>
<evidence type="ECO:0000313" key="3">
    <source>
        <dbReference type="Proteomes" id="UP000054047"/>
    </source>
</evidence>